<keyword evidence="2" id="KW-1185">Reference proteome</keyword>
<sequence length="168" mass="18593">MRRHAWSAAAVFLATFLLPGCGEYHPEQNIKLSNNEVADILPTSVAGKPMTLNMPKRIQNPPPTHVAIVGKELHIWSDDAWYGHQVEVFHVPARDISLQDGHFALASTGSVQKIASGTIQPNGTWSVYWPGGAVYVADKQHEFFLIRTNEGQFGLAEYSPAKIHHKNT</sequence>
<reference evidence="2" key="1">
    <citation type="submission" date="2016-11" db="EMBL/GenBank/DDBJ databases">
        <authorList>
            <person name="Varghese N."/>
            <person name="Submissions S."/>
        </authorList>
    </citation>
    <scope>NUCLEOTIDE SEQUENCE [LARGE SCALE GENOMIC DNA]</scope>
    <source>
        <strain evidence="2">USBA-503</strain>
    </source>
</reference>
<dbReference type="AlphaFoldDB" id="A0A1M6V5C7"/>
<dbReference type="EMBL" id="FRAF01000022">
    <property type="protein sequence ID" value="SHK76643.1"/>
    <property type="molecule type" value="Genomic_DNA"/>
</dbReference>
<evidence type="ECO:0000313" key="2">
    <source>
        <dbReference type="Proteomes" id="UP000184016"/>
    </source>
</evidence>
<dbReference type="OrthoDB" id="2374965at2"/>
<gene>
    <name evidence="1" type="ORF">SAMN05443507_12210</name>
</gene>
<name>A0A1M6V5C7_9BACL</name>
<proteinExistence type="predicted"/>
<evidence type="ECO:0000313" key="1">
    <source>
        <dbReference type="EMBL" id="SHK76643.1"/>
    </source>
</evidence>
<dbReference type="RefSeq" id="WP_072874818.1">
    <property type="nucleotide sequence ID" value="NZ_FRAF01000022.1"/>
</dbReference>
<organism evidence="1 2">
    <name type="scientific">Alicyclobacillus tolerans</name>
    <dbReference type="NCBI Taxonomy" id="90970"/>
    <lineage>
        <taxon>Bacteria</taxon>
        <taxon>Bacillati</taxon>
        <taxon>Bacillota</taxon>
        <taxon>Bacilli</taxon>
        <taxon>Bacillales</taxon>
        <taxon>Alicyclobacillaceae</taxon>
        <taxon>Alicyclobacillus</taxon>
    </lineage>
</organism>
<accession>A0A1M6V5C7</accession>
<protein>
    <submittedName>
        <fullName evidence="1">Uncharacterized protein</fullName>
    </submittedName>
</protein>
<dbReference type="Proteomes" id="UP000184016">
    <property type="component" value="Unassembled WGS sequence"/>
</dbReference>